<keyword evidence="2" id="KW-1185">Reference proteome</keyword>
<reference evidence="1" key="1">
    <citation type="journal article" date="2020" name="Stud. Mycol.">
        <title>101 Dothideomycetes genomes: a test case for predicting lifestyles and emergence of pathogens.</title>
        <authorList>
            <person name="Haridas S."/>
            <person name="Albert R."/>
            <person name="Binder M."/>
            <person name="Bloem J."/>
            <person name="Labutti K."/>
            <person name="Salamov A."/>
            <person name="Andreopoulos B."/>
            <person name="Baker S."/>
            <person name="Barry K."/>
            <person name="Bills G."/>
            <person name="Bluhm B."/>
            <person name="Cannon C."/>
            <person name="Castanera R."/>
            <person name="Culley D."/>
            <person name="Daum C."/>
            <person name="Ezra D."/>
            <person name="Gonzalez J."/>
            <person name="Henrissat B."/>
            <person name="Kuo A."/>
            <person name="Liang C."/>
            <person name="Lipzen A."/>
            <person name="Lutzoni F."/>
            <person name="Magnuson J."/>
            <person name="Mondo S."/>
            <person name="Nolan M."/>
            <person name="Ohm R."/>
            <person name="Pangilinan J."/>
            <person name="Park H.-J."/>
            <person name="Ramirez L."/>
            <person name="Alfaro M."/>
            <person name="Sun H."/>
            <person name="Tritt A."/>
            <person name="Yoshinaga Y."/>
            <person name="Zwiers L.-H."/>
            <person name="Turgeon B."/>
            <person name="Goodwin S."/>
            <person name="Spatafora J."/>
            <person name="Crous P."/>
            <person name="Grigoriev I."/>
        </authorList>
    </citation>
    <scope>NUCLEOTIDE SEQUENCE</scope>
    <source>
        <strain evidence="1">CBS 690.94</strain>
    </source>
</reference>
<organism evidence="1 2">
    <name type="scientific">Karstenula rhodostoma CBS 690.94</name>
    <dbReference type="NCBI Taxonomy" id="1392251"/>
    <lineage>
        <taxon>Eukaryota</taxon>
        <taxon>Fungi</taxon>
        <taxon>Dikarya</taxon>
        <taxon>Ascomycota</taxon>
        <taxon>Pezizomycotina</taxon>
        <taxon>Dothideomycetes</taxon>
        <taxon>Pleosporomycetidae</taxon>
        <taxon>Pleosporales</taxon>
        <taxon>Massarineae</taxon>
        <taxon>Didymosphaeriaceae</taxon>
        <taxon>Karstenula</taxon>
    </lineage>
</organism>
<evidence type="ECO:0000313" key="1">
    <source>
        <dbReference type="EMBL" id="KAF2439927.1"/>
    </source>
</evidence>
<sequence>MGPPPLPSIHLLCLEETHIAAFTTALRTHNAPPLDINYHHGTLASLPQTTHFDAIVSPANSYARMDGGFDDALSRALSPADDYMALTRVASEALYAEHCGFLPPGGCMLVSLEDARLRENEWGCKWLALCPTMKVPQRVEWDREVVYECVYALLAAIDRHNRRLREGKDGMAGEKVGEGREIRSVLMTPLATGYGRWSAARWAAQTVLAMKHFSEAVEAGKGWEKKGPVRVMGHVGEVEKTWDL</sequence>
<gene>
    <name evidence="1" type="ORF">P171DRAFT_114701</name>
</gene>
<dbReference type="Proteomes" id="UP000799764">
    <property type="component" value="Unassembled WGS sequence"/>
</dbReference>
<dbReference type="Gene3D" id="3.40.220.10">
    <property type="entry name" value="Leucine Aminopeptidase, subunit E, domain 1"/>
    <property type="match status" value="1"/>
</dbReference>
<dbReference type="SUPFAM" id="SSF52949">
    <property type="entry name" value="Macro domain-like"/>
    <property type="match status" value="1"/>
</dbReference>
<dbReference type="OrthoDB" id="6082470at2759"/>
<dbReference type="InterPro" id="IPR043472">
    <property type="entry name" value="Macro_dom-like"/>
</dbReference>
<comment type="caution">
    <text evidence="1">The sequence shown here is derived from an EMBL/GenBank/DDBJ whole genome shotgun (WGS) entry which is preliminary data.</text>
</comment>
<accession>A0A9P4U8D3</accession>
<evidence type="ECO:0000313" key="2">
    <source>
        <dbReference type="Proteomes" id="UP000799764"/>
    </source>
</evidence>
<proteinExistence type="predicted"/>
<protein>
    <submittedName>
        <fullName evidence="1">Macro domain-like protein</fullName>
    </submittedName>
</protein>
<dbReference type="EMBL" id="MU001508">
    <property type="protein sequence ID" value="KAF2439927.1"/>
    <property type="molecule type" value="Genomic_DNA"/>
</dbReference>
<dbReference type="AlphaFoldDB" id="A0A9P4U8D3"/>
<name>A0A9P4U8D3_9PLEO</name>